<dbReference type="PANTHER" id="PTHR11070:SF45">
    <property type="entry name" value="DNA 3'-5' HELICASE"/>
    <property type="match status" value="1"/>
</dbReference>
<dbReference type="OrthoDB" id="9787585at2"/>
<dbReference type="Proteomes" id="UP000199220">
    <property type="component" value="Unassembled WGS sequence"/>
</dbReference>
<dbReference type="InterPro" id="IPR027417">
    <property type="entry name" value="P-loop_NTPase"/>
</dbReference>
<feature type="binding site" evidence="5">
    <location>
        <begin position="195"/>
        <end position="202"/>
    </location>
    <ligand>
        <name>ATP</name>
        <dbReference type="ChEBI" id="CHEBI:30616"/>
    </ligand>
</feature>
<evidence type="ECO:0000256" key="3">
    <source>
        <dbReference type="ARBA" id="ARBA00022806"/>
    </source>
</evidence>
<feature type="coiled-coil region" evidence="6">
    <location>
        <begin position="5"/>
        <end position="36"/>
    </location>
</feature>
<dbReference type="GO" id="GO:0003677">
    <property type="term" value="F:DNA binding"/>
    <property type="evidence" value="ECO:0007669"/>
    <property type="project" value="InterPro"/>
</dbReference>
<evidence type="ECO:0000256" key="2">
    <source>
        <dbReference type="ARBA" id="ARBA00022801"/>
    </source>
</evidence>
<dbReference type="GO" id="GO:0005524">
    <property type="term" value="F:ATP binding"/>
    <property type="evidence" value="ECO:0007669"/>
    <property type="project" value="UniProtKB-UniRule"/>
</dbReference>
<evidence type="ECO:0000256" key="5">
    <source>
        <dbReference type="PROSITE-ProRule" id="PRU00560"/>
    </source>
</evidence>
<dbReference type="SUPFAM" id="SSF52540">
    <property type="entry name" value="P-loop containing nucleoside triphosphate hydrolases"/>
    <property type="match status" value="1"/>
</dbReference>
<evidence type="ECO:0000256" key="4">
    <source>
        <dbReference type="ARBA" id="ARBA00022840"/>
    </source>
</evidence>
<feature type="domain" description="UvrD-like helicase ATP-binding" evidence="7">
    <location>
        <begin position="174"/>
        <end position="614"/>
    </location>
</feature>
<keyword evidence="9" id="KW-1185">Reference proteome</keyword>
<reference evidence="9" key="1">
    <citation type="submission" date="2016-10" db="EMBL/GenBank/DDBJ databases">
        <authorList>
            <person name="Varghese N."/>
            <person name="Submissions S."/>
        </authorList>
    </citation>
    <scope>NUCLEOTIDE SEQUENCE [LARGE SCALE GENOMIC DNA]</scope>
    <source>
        <strain evidence="9">DSM 21368</strain>
    </source>
</reference>
<dbReference type="PANTHER" id="PTHR11070">
    <property type="entry name" value="UVRD / RECB / PCRA DNA HELICASE FAMILY MEMBER"/>
    <property type="match status" value="1"/>
</dbReference>
<keyword evidence="3 5" id="KW-0347">Helicase</keyword>
<proteinExistence type="predicted"/>
<evidence type="ECO:0000256" key="6">
    <source>
        <dbReference type="SAM" id="Coils"/>
    </source>
</evidence>
<keyword evidence="1 5" id="KW-0547">Nucleotide-binding</keyword>
<dbReference type="GO" id="GO:0000725">
    <property type="term" value="P:recombinational repair"/>
    <property type="evidence" value="ECO:0007669"/>
    <property type="project" value="TreeGrafter"/>
</dbReference>
<dbReference type="AlphaFoldDB" id="A0A1H5L8A8"/>
<evidence type="ECO:0000259" key="7">
    <source>
        <dbReference type="PROSITE" id="PS51198"/>
    </source>
</evidence>
<dbReference type="PROSITE" id="PS51198">
    <property type="entry name" value="UVRD_HELICASE_ATP_BIND"/>
    <property type="match status" value="1"/>
</dbReference>
<sequence length="768" mass="83367">MQQEIESEQQYLDLLYRRVEELRTEITDQLARARRSDADGPTDLLDRDAQVARLEERATMLDHAEHALCFGRLDRHDGTATYIGRMGLRSADLEPLLVDWRAPAAADFYTATARSGSDVVRRRHLRTRGRTVVGVNDELLDGSGSTAQSFVGEAALMEALTAERTGRMHEIVATLQAEQDDIIRSPADGVLVVQGGPGTGKTAVALHRTAYLLYTHTTIAERGVLVLGPSPAFLEYIQDVLPSLGETHAVLATVDSLVPGLQATRGEHAETAAVKALPLMAQVMAAAVQARQGAHSGEVTFTYQGDEYRITPAALTRLVRHAQQTDYPHNVARRTFRAELLDHIVELVLTREQQLYDSTDSGFEEELGRLDRALAKGEDHLPAKVEGAGTEVTGLAGRHEAPRLLRELTADAAVSGVLEDLWPHLSPEELLEELLSDGDRLAEAAGHLLDEHQQAALARPPRQGWTSGDIPLLDELAELLGEDEADQDAAAQARREAGVRYAQRVLAASGNAGAVSAEELADRFTERDGRPLAERAAADRSWAYGHVIVDEAQELSAMQWRMVLRRVPSGSMTVVGDVHQTAAVAGTTSWDTLAAEHDHRRWHRRELTISYRTPAPIMAAALPVLHALDPSASTPTCARTEGDHPWLRTTHGDLADQVRTAVGAERDAGGTFAVIAPHERLVEIAMAVEQAVPGASFGSEVDTTAPCVVLTPQQAKGLEFDRVLVVDPGTILAGRRGHSRLYVAMTRPTRELGLLVDGEVPAELAHLA</sequence>
<dbReference type="Gene3D" id="3.40.50.300">
    <property type="entry name" value="P-loop containing nucleotide triphosphate hydrolases"/>
    <property type="match status" value="3"/>
</dbReference>
<keyword evidence="4 5" id="KW-0067">ATP-binding</keyword>
<accession>A0A1H5L8A8</accession>
<dbReference type="RefSeq" id="WP_089773593.1">
    <property type="nucleotide sequence ID" value="NZ_FNTX01000002.1"/>
</dbReference>
<gene>
    <name evidence="8" type="ORF">SAMN04488554_2668</name>
</gene>
<dbReference type="InterPro" id="IPR014016">
    <property type="entry name" value="UvrD-like_ATP-bd"/>
</dbReference>
<keyword evidence="2 5" id="KW-0378">Hydrolase</keyword>
<evidence type="ECO:0000313" key="8">
    <source>
        <dbReference type="EMBL" id="SEE73253.1"/>
    </source>
</evidence>
<protein>
    <submittedName>
        <fullName evidence="8">DNA helicase IV</fullName>
    </submittedName>
</protein>
<evidence type="ECO:0000313" key="9">
    <source>
        <dbReference type="Proteomes" id="UP000199220"/>
    </source>
</evidence>
<evidence type="ECO:0000256" key="1">
    <source>
        <dbReference type="ARBA" id="ARBA00022741"/>
    </source>
</evidence>
<dbReference type="STRING" id="648782.SAMN04488554_2668"/>
<dbReference type="GO" id="GO:0043138">
    <property type="term" value="F:3'-5' DNA helicase activity"/>
    <property type="evidence" value="ECO:0007669"/>
    <property type="project" value="TreeGrafter"/>
</dbReference>
<dbReference type="EMBL" id="FNTX01000002">
    <property type="protein sequence ID" value="SEE73253.1"/>
    <property type="molecule type" value="Genomic_DNA"/>
</dbReference>
<keyword evidence="6" id="KW-0175">Coiled coil</keyword>
<organism evidence="8 9">
    <name type="scientific">Ruania alba</name>
    <dbReference type="NCBI Taxonomy" id="648782"/>
    <lineage>
        <taxon>Bacteria</taxon>
        <taxon>Bacillati</taxon>
        <taxon>Actinomycetota</taxon>
        <taxon>Actinomycetes</taxon>
        <taxon>Micrococcales</taxon>
        <taxon>Ruaniaceae</taxon>
        <taxon>Ruania</taxon>
    </lineage>
</organism>
<dbReference type="InterPro" id="IPR000212">
    <property type="entry name" value="DNA_helicase_UvrD/REP"/>
</dbReference>
<dbReference type="GO" id="GO:0016787">
    <property type="term" value="F:hydrolase activity"/>
    <property type="evidence" value="ECO:0007669"/>
    <property type="project" value="UniProtKB-UniRule"/>
</dbReference>
<name>A0A1H5L8A8_9MICO</name>
<dbReference type="GO" id="GO:0005829">
    <property type="term" value="C:cytosol"/>
    <property type="evidence" value="ECO:0007669"/>
    <property type="project" value="TreeGrafter"/>
</dbReference>